<protein>
    <submittedName>
        <fullName evidence="4">Ribosomal protein L27</fullName>
    </submittedName>
</protein>
<keyword evidence="2 4" id="KW-0689">Ribosomal protein</keyword>
<keyword evidence="5" id="KW-1185">Reference proteome</keyword>
<dbReference type="OrthoDB" id="1867012at2759"/>
<evidence type="ECO:0000256" key="1">
    <source>
        <dbReference type="ARBA" id="ARBA00010797"/>
    </source>
</evidence>
<evidence type="ECO:0000313" key="5">
    <source>
        <dbReference type="Proteomes" id="UP000007797"/>
    </source>
</evidence>
<accession>F4Q215</accession>
<dbReference type="FunFam" id="2.40.50.100:FF:000020">
    <property type="entry name" value="50S ribosomal protein L27"/>
    <property type="match status" value="1"/>
</dbReference>
<dbReference type="PANTHER" id="PTHR15893">
    <property type="entry name" value="RIBOSOMAL PROTEIN L27"/>
    <property type="match status" value="1"/>
</dbReference>
<dbReference type="GO" id="GO:0003735">
    <property type="term" value="F:structural constituent of ribosome"/>
    <property type="evidence" value="ECO:0007669"/>
    <property type="project" value="InterPro"/>
</dbReference>
<dbReference type="Proteomes" id="UP000007797">
    <property type="component" value="Unassembled WGS sequence"/>
</dbReference>
<proteinExistence type="inferred from homology"/>
<dbReference type="HAMAP" id="MF_00539">
    <property type="entry name" value="Ribosomal_bL27"/>
    <property type="match status" value="1"/>
</dbReference>
<dbReference type="SUPFAM" id="SSF110324">
    <property type="entry name" value="Ribosomal L27 protein-like"/>
    <property type="match status" value="1"/>
</dbReference>
<dbReference type="GO" id="GO:0005762">
    <property type="term" value="C:mitochondrial large ribosomal subunit"/>
    <property type="evidence" value="ECO:0007669"/>
    <property type="project" value="TreeGrafter"/>
</dbReference>
<dbReference type="InterPro" id="IPR001684">
    <property type="entry name" value="Ribosomal_bL27"/>
</dbReference>
<organism evidence="4 5">
    <name type="scientific">Cavenderia fasciculata</name>
    <name type="common">Slime mold</name>
    <name type="synonym">Dictyostelium fasciculatum</name>
    <dbReference type="NCBI Taxonomy" id="261658"/>
    <lineage>
        <taxon>Eukaryota</taxon>
        <taxon>Amoebozoa</taxon>
        <taxon>Evosea</taxon>
        <taxon>Eumycetozoa</taxon>
        <taxon>Dictyostelia</taxon>
        <taxon>Acytosteliales</taxon>
        <taxon>Cavenderiaceae</taxon>
        <taxon>Cavenderia</taxon>
    </lineage>
</organism>
<dbReference type="InterPro" id="IPR018261">
    <property type="entry name" value="Ribosomal_bL27_CS"/>
</dbReference>
<gene>
    <name evidence="4" type="primary">mrpl27</name>
    <name evidence="4" type="ORF">DFA_06702</name>
</gene>
<dbReference type="GeneID" id="14870192"/>
<dbReference type="OMA" id="NITKRWA"/>
<evidence type="ECO:0000313" key="4">
    <source>
        <dbReference type="EMBL" id="EGG18035.1"/>
    </source>
</evidence>
<dbReference type="Pfam" id="PF01016">
    <property type="entry name" value="Ribosomal_L27"/>
    <property type="match status" value="1"/>
</dbReference>
<dbReference type="PANTHER" id="PTHR15893:SF0">
    <property type="entry name" value="LARGE RIBOSOMAL SUBUNIT PROTEIN BL27M"/>
    <property type="match status" value="1"/>
</dbReference>
<dbReference type="AlphaFoldDB" id="F4Q215"/>
<dbReference type="STRING" id="1054147.F4Q215"/>
<evidence type="ECO:0000256" key="2">
    <source>
        <dbReference type="ARBA" id="ARBA00022980"/>
    </source>
</evidence>
<dbReference type="GO" id="GO:0006412">
    <property type="term" value="P:translation"/>
    <property type="evidence" value="ECO:0007669"/>
    <property type="project" value="InterPro"/>
</dbReference>
<comment type="similarity">
    <text evidence="1">Belongs to the bacterial ribosomal protein bL27 family.</text>
</comment>
<dbReference type="KEGG" id="dfa:DFA_06702"/>
<keyword evidence="3" id="KW-0687">Ribonucleoprotein</keyword>
<dbReference type="EMBL" id="GL883020">
    <property type="protein sequence ID" value="EGG18035.1"/>
    <property type="molecule type" value="Genomic_DNA"/>
</dbReference>
<dbReference type="Gene3D" id="2.40.50.100">
    <property type="match status" value="1"/>
</dbReference>
<dbReference type="RefSeq" id="XP_004356928.1">
    <property type="nucleotide sequence ID" value="XM_004356874.1"/>
</dbReference>
<dbReference type="PRINTS" id="PR00063">
    <property type="entry name" value="RIBOSOMALL27"/>
</dbReference>
<dbReference type="PROSITE" id="PS00831">
    <property type="entry name" value="RIBOSOMAL_L27"/>
    <property type="match status" value="1"/>
</dbReference>
<reference evidence="5" key="1">
    <citation type="journal article" date="2011" name="Genome Res.">
        <title>Phylogeny-wide analysis of social amoeba genomes highlights ancient origins for complex intercellular communication.</title>
        <authorList>
            <person name="Heidel A.J."/>
            <person name="Lawal H.M."/>
            <person name="Felder M."/>
            <person name="Schilde C."/>
            <person name="Helps N.R."/>
            <person name="Tunggal B."/>
            <person name="Rivero F."/>
            <person name="John U."/>
            <person name="Schleicher M."/>
            <person name="Eichinger L."/>
            <person name="Platzer M."/>
            <person name="Noegel A.A."/>
            <person name="Schaap P."/>
            <person name="Gloeckner G."/>
        </authorList>
    </citation>
    <scope>NUCLEOTIDE SEQUENCE [LARGE SCALE GENOMIC DNA]</scope>
    <source>
        <strain evidence="5">SH3</strain>
    </source>
</reference>
<evidence type="ECO:0000256" key="3">
    <source>
        <dbReference type="ARBA" id="ARBA00023274"/>
    </source>
</evidence>
<sequence length="133" mass="14588">MSLFQRSAFTLQPSVSLLFTDALSTSSLNITKRWATKKSAGTTKNGRDSLPKYLGVKIFGGEVCKAGNIIMRQRGTEFYPGTGVGIGRDHTIFATVDGYVKFHQSTLDKNNKPAKPRNVISVVSNQQHEQPQA</sequence>
<dbReference type="NCBIfam" id="TIGR00062">
    <property type="entry name" value="L27"/>
    <property type="match status" value="1"/>
</dbReference>
<name>F4Q215_CACFS</name>